<dbReference type="Proteomes" id="UP000469452">
    <property type="component" value="Unassembled WGS sequence"/>
</dbReference>
<evidence type="ECO:0000256" key="2">
    <source>
        <dbReference type="SAM" id="Phobius"/>
    </source>
</evidence>
<name>A0A6A5AVN4_APHAT</name>
<sequence length="173" mass="18433">MQVLSSTLDHVSAVVPVMMMGHLSANTSKEYISAIAMGMTFLLLTAWTVVWGTGSAMDTLCSQSFGAGQATDLGLVFQAGWLAGNLLLVPTMVLGIFCKDILLLFGQTDDVATLASHLVLIMLPILPVALFYDLLRRVLQSQSIVTPLMGVSCVSVVANIAINYALMFHTPLG</sequence>
<dbReference type="PANTHER" id="PTHR11206">
    <property type="entry name" value="MULTIDRUG RESISTANCE PROTEIN"/>
    <property type="match status" value="1"/>
</dbReference>
<gene>
    <name evidence="3" type="ORF">AaE_001825</name>
</gene>
<dbReference type="GO" id="GO:0015297">
    <property type="term" value="F:antiporter activity"/>
    <property type="evidence" value="ECO:0007669"/>
    <property type="project" value="InterPro"/>
</dbReference>
<feature type="transmembrane region" description="Helical" evidence="2">
    <location>
        <begin position="73"/>
        <end position="94"/>
    </location>
</feature>
<dbReference type="GO" id="GO:0042910">
    <property type="term" value="F:xenobiotic transmembrane transporter activity"/>
    <property type="evidence" value="ECO:0007669"/>
    <property type="project" value="InterPro"/>
</dbReference>
<feature type="transmembrane region" description="Helical" evidence="2">
    <location>
        <begin position="31"/>
        <end position="52"/>
    </location>
</feature>
<dbReference type="GO" id="GO:0016020">
    <property type="term" value="C:membrane"/>
    <property type="evidence" value="ECO:0007669"/>
    <property type="project" value="InterPro"/>
</dbReference>
<proteinExistence type="inferred from homology"/>
<protein>
    <submittedName>
        <fullName evidence="3">Uncharacterized protein</fullName>
    </submittedName>
</protein>
<evidence type="ECO:0000313" key="4">
    <source>
        <dbReference type="Proteomes" id="UP000469452"/>
    </source>
</evidence>
<feature type="non-terminal residue" evidence="3">
    <location>
        <position position="173"/>
    </location>
</feature>
<reference evidence="3 4" key="1">
    <citation type="submission" date="2019-06" db="EMBL/GenBank/DDBJ databases">
        <title>Genomics analysis of Aphanomyces spp. identifies a new class of oomycete effector associated with host adaptation.</title>
        <authorList>
            <person name="Gaulin E."/>
        </authorList>
    </citation>
    <scope>NUCLEOTIDE SEQUENCE [LARGE SCALE GENOMIC DNA]</scope>
    <source>
        <strain evidence="3 4">E</strain>
    </source>
</reference>
<dbReference type="EMBL" id="VJMI01003707">
    <property type="protein sequence ID" value="KAF0774475.1"/>
    <property type="molecule type" value="Genomic_DNA"/>
</dbReference>
<feature type="transmembrane region" description="Helical" evidence="2">
    <location>
        <begin position="114"/>
        <end position="132"/>
    </location>
</feature>
<dbReference type="Pfam" id="PF01554">
    <property type="entry name" value="MatE"/>
    <property type="match status" value="1"/>
</dbReference>
<feature type="transmembrane region" description="Helical" evidence="2">
    <location>
        <begin position="144"/>
        <end position="166"/>
    </location>
</feature>
<keyword evidence="2" id="KW-0812">Transmembrane</keyword>
<keyword evidence="2" id="KW-1133">Transmembrane helix</keyword>
<evidence type="ECO:0000313" key="3">
    <source>
        <dbReference type="EMBL" id="KAF0774475.1"/>
    </source>
</evidence>
<organism evidence="3 4">
    <name type="scientific">Aphanomyces astaci</name>
    <name type="common">Crayfish plague agent</name>
    <dbReference type="NCBI Taxonomy" id="112090"/>
    <lineage>
        <taxon>Eukaryota</taxon>
        <taxon>Sar</taxon>
        <taxon>Stramenopiles</taxon>
        <taxon>Oomycota</taxon>
        <taxon>Saprolegniomycetes</taxon>
        <taxon>Saprolegniales</taxon>
        <taxon>Verrucalvaceae</taxon>
        <taxon>Aphanomyces</taxon>
    </lineage>
</organism>
<evidence type="ECO:0000256" key="1">
    <source>
        <dbReference type="ARBA" id="ARBA00010199"/>
    </source>
</evidence>
<dbReference type="InterPro" id="IPR002528">
    <property type="entry name" value="MATE_fam"/>
</dbReference>
<accession>A0A6A5AVN4</accession>
<comment type="similarity">
    <text evidence="1">Belongs to the multi antimicrobial extrusion (MATE) (TC 2.A.66.1) family.</text>
</comment>
<keyword evidence="2" id="KW-0472">Membrane</keyword>
<comment type="caution">
    <text evidence="3">The sequence shown here is derived from an EMBL/GenBank/DDBJ whole genome shotgun (WGS) entry which is preliminary data.</text>
</comment>
<dbReference type="AlphaFoldDB" id="A0A6A5AVN4"/>